<name>A0A1B7P6E5_9EURO</name>
<dbReference type="Proteomes" id="UP000091918">
    <property type="component" value="Unassembled WGS sequence"/>
</dbReference>
<comment type="caution">
    <text evidence="1">The sequence shown here is derived from an EMBL/GenBank/DDBJ whole genome shotgun (WGS) entry which is preliminary data.</text>
</comment>
<keyword evidence="2" id="KW-1185">Reference proteome</keyword>
<evidence type="ECO:0000313" key="2">
    <source>
        <dbReference type="Proteomes" id="UP000091918"/>
    </source>
</evidence>
<proteinExistence type="predicted"/>
<dbReference type="EMBL" id="LGUA01000063">
    <property type="protein sequence ID" value="OAX84605.1"/>
    <property type="molecule type" value="Genomic_DNA"/>
</dbReference>
<dbReference type="STRING" id="1658172.A0A1B7P6E5"/>
<accession>A0A1B7P6E5</accession>
<evidence type="ECO:0000313" key="1">
    <source>
        <dbReference type="EMBL" id="OAX84605.1"/>
    </source>
</evidence>
<protein>
    <submittedName>
        <fullName evidence="1">Uncharacterized protein</fullName>
    </submittedName>
</protein>
<gene>
    <name evidence="1" type="ORF">ACJ72_01032</name>
</gene>
<reference evidence="1 2" key="1">
    <citation type="submission" date="2015-07" db="EMBL/GenBank/DDBJ databases">
        <title>Emmonsia species relationships and genome sequence.</title>
        <authorList>
            <person name="Cuomo C.A."/>
            <person name="Schwartz I.S."/>
            <person name="Kenyon C."/>
            <person name="de Hoog G.S."/>
            <person name="Govender N.P."/>
            <person name="Botha A."/>
            <person name="Moreno L."/>
            <person name="de Vries M."/>
            <person name="Munoz J.F."/>
            <person name="Stielow J.B."/>
        </authorList>
    </citation>
    <scope>NUCLEOTIDE SEQUENCE [LARGE SCALE GENOMIC DNA]</scope>
    <source>
        <strain evidence="1 2">CBS 136260</strain>
    </source>
</reference>
<dbReference type="AlphaFoldDB" id="A0A1B7P6E5"/>
<organism evidence="1 2">
    <name type="scientific">Emergomyces africanus</name>
    <dbReference type="NCBI Taxonomy" id="1955775"/>
    <lineage>
        <taxon>Eukaryota</taxon>
        <taxon>Fungi</taxon>
        <taxon>Dikarya</taxon>
        <taxon>Ascomycota</taxon>
        <taxon>Pezizomycotina</taxon>
        <taxon>Eurotiomycetes</taxon>
        <taxon>Eurotiomycetidae</taxon>
        <taxon>Onygenales</taxon>
        <taxon>Ajellomycetaceae</taxon>
        <taxon>Emergomyces</taxon>
    </lineage>
</organism>
<sequence length="86" mass="9613">MNTDQLYQFSINFRYCVEQIQSISNPYPQLICDSLSRACQDCQVEDGNADAGPYDNSTDFNQLLMDLCGLIPGPAQRVVIADVHSH</sequence>